<dbReference type="Gramene" id="PRQ21422">
    <property type="protein sequence ID" value="PRQ21422"/>
    <property type="gene ID" value="RchiOBHm_Chr7g0239071"/>
</dbReference>
<dbReference type="Proteomes" id="UP000238479">
    <property type="component" value="Chromosome 7"/>
</dbReference>
<gene>
    <name evidence="1" type="ORF">RchiOBHm_Chr7g0239071</name>
</gene>
<reference evidence="1 2" key="1">
    <citation type="journal article" date="2018" name="Nat. Genet.">
        <title>The Rosa genome provides new insights in the design of modern roses.</title>
        <authorList>
            <person name="Bendahmane M."/>
        </authorList>
    </citation>
    <scope>NUCLEOTIDE SEQUENCE [LARGE SCALE GENOMIC DNA]</scope>
    <source>
        <strain evidence="2">cv. Old Blush</strain>
    </source>
</reference>
<keyword evidence="2" id="KW-1185">Reference proteome</keyword>
<proteinExistence type="predicted"/>
<dbReference type="EMBL" id="PDCK01000045">
    <property type="protein sequence ID" value="PRQ21422.1"/>
    <property type="molecule type" value="Genomic_DNA"/>
</dbReference>
<accession>A0A2P6PHM5</accession>
<name>A0A2P6PHM5_ROSCH</name>
<protein>
    <submittedName>
        <fullName evidence="1">Uncharacterized protein</fullName>
    </submittedName>
</protein>
<organism evidence="1 2">
    <name type="scientific">Rosa chinensis</name>
    <name type="common">China rose</name>
    <dbReference type="NCBI Taxonomy" id="74649"/>
    <lineage>
        <taxon>Eukaryota</taxon>
        <taxon>Viridiplantae</taxon>
        <taxon>Streptophyta</taxon>
        <taxon>Embryophyta</taxon>
        <taxon>Tracheophyta</taxon>
        <taxon>Spermatophyta</taxon>
        <taxon>Magnoliopsida</taxon>
        <taxon>eudicotyledons</taxon>
        <taxon>Gunneridae</taxon>
        <taxon>Pentapetalae</taxon>
        <taxon>rosids</taxon>
        <taxon>fabids</taxon>
        <taxon>Rosales</taxon>
        <taxon>Rosaceae</taxon>
        <taxon>Rosoideae</taxon>
        <taxon>Rosoideae incertae sedis</taxon>
        <taxon>Rosa</taxon>
    </lineage>
</organism>
<evidence type="ECO:0000313" key="2">
    <source>
        <dbReference type="Proteomes" id="UP000238479"/>
    </source>
</evidence>
<evidence type="ECO:0000313" key="1">
    <source>
        <dbReference type="EMBL" id="PRQ21422.1"/>
    </source>
</evidence>
<dbReference type="AlphaFoldDB" id="A0A2P6PHM5"/>
<comment type="caution">
    <text evidence="1">The sequence shown here is derived from an EMBL/GenBank/DDBJ whole genome shotgun (WGS) entry which is preliminary data.</text>
</comment>
<sequence length="68" mass="7739">MTDGSDMKKKYIRHNNFLSRITSILLIYQLHCFKTICLNLHSDQPPLRPSSNPILLAKSSVTTDESCC</sequence>